<dbReference type="GO" id="GO:0005737">
    <property type="term" value="C:cytoplasm"/>
    <property type="evidence" value="ECO:0007669"/>
    <property type="project" value="TreeGrafter"/>
</dbReference>
<dbReference type="GO" id="GO:0004586">
    <property type="term" value="F:ornithine decarboxylase activity"/>
    <property type="evidence" value="ECO:0007669"/>
    <property type="project" value="TreeGrafter"/>
</dbReference>
<evidence type="ECO:0000256" key="2">
    <source>
        <dbReference type="ARBA" id="ARBA00023239"/>
    </source>
</evidence>
<evidence type="ECO:0000259" key="3">
    <source>
        <dbReference type="Pfam" id="PF00278"/>
    </source>
</evidence>
<dbReference type="Gene3D" id="2.40.37.10">
    <property type="entry name" value="Lyase, Ornithine Decarboxylase, Chain A, domain 1"/>
    <property type="match status" value="1"/>
</dbReference>
<dbReference type="WBParaSite" id="PDA_v2.g1624.t1">
    <property type="protein sequence ID" value="PDA_v2.g1624.t1"/>
    <property type="gene ID" value="PDA_v2.g1624"/>
</dbReference>
<accession>A0A914PEX3</accession>
<dbReference type="PANTHER" id="PTHR11482">
    <property type="entry name" value="ARGININE/DIAMINOPIMELATE/ORNITHINE DECARBOXYLASE"/>
    <property type="match status" value="1"/>
</dbReference>
<reference evidence="5" key="1">
    <citation type="submission" date="2022-11" db="UniProtKB">
        <authorList>
            <consortium name="WormBaseParasite"/>
        </authorList>
    </citation>
    <scope>IDENTIFICATION</scope>
</reference>
<keyword evidence="2" id="KW-0456">Lyase</keyword>
<dbReference type="PANTHER" id="PTHR11482:SF6">
    <property type="entry name" value="ORNITHINE DECARBOXYLASE 1-RELATED"/>
    <property type="match status" value="1"/>
</dbReference>
<dbReference type="Proteomes" id="UP000887578">
    <property type="component" value="Unplaced"/>
</dbReference>
<keyword evidence="1" id="KW-0663">Pyridoxal phosphate</keyword>
<dbReference type="Pfam" id="PF00278">
    <property type="entry name" value="Orn_DAP_Arg_deC"/>
    <property type="match status" value="1"/>
</dbReference>
<dbReference type="InterPro" id="IPR009006">
    <property type="entry name" value="Ala_racemase/Decarboxylase_C"/>
</dbReference>
<dbReference type="InterPro" id="IPR022643">
    <property type="entry name" value="De-COase2_C"/>
</dbReference>
<feature type="domain" description="Orn/DAP/Arg decarboxylase 2 C-terminal" evidence="3">
    <location>
        <begin position="5"/>
        <end position="47"/>
    </location>
</feature>
<sequence length="74" mass="8749">MSKHESQQELFPATIWRPTCDSADLVESVTYHRKLNVEEWFYWEDIGAYSTATAVEFNGFPKARIYYFADEETM</sequence>
<proteinExistence type="predicted"/>
<dbReference type="GO" id="GO:0033387">
    <property type="term" value="P:putrescine biosynthetic process from arginine, via ornithine"/>
    <property type="evidence" value="ECO:0007669"/>
    <property type="project" value="TreeGrafter"/>
</dbReference>
<name>A0A914PEX3_9BILA</name>
<dbReference type="SUPFAM" id="SSF50621">
    <property type="entry name" value="Alanine racemase C-terminal domain-like"/>
    <property type="match status" value="1"/>
</dbReference>
<dbReference type="AlphaFoldDB" id="A0A914PEX3"/>
<protein>
    <submittedName>
        <fullName evidence="5">Orn/DAP/Arg decarboxylase 2 C-terminal domain-containing protein</fullName>
    </submittedName>
</protein>
<organism evidence="4 5">
    <name type="scientific">Panagrolaimus davidi</name>
    <dbReference type="NCBI Taxonomy" id="227884"/>
    <lineage>
        <taxon>Eukaryota</taxon>
        <taxon>Metazoa</taxon>
        <taxon>Ecdysozoa</taxon>
        <taxon>Nematoda</taxon>
        <taxon>Chromadorea</taxon>
        <taxon>Rhabditida</taxon>
        <taxon>Tylenchina</taxon>
        <taxon>Panagrolaimomorpha</taxon>
        <taxon>Panagrolaimoidea</taxon>
        <taxon>Panagrolaimidae</taxon>
        <taxon>Panagrolaimus</taxon>
    </lineage>
</organism>
<evidence type="ECO:0000256" key="1">
    <source>
        <dbReference type="ARBA" id="ARBA00022898"/>
    </source>
</evidence>
<evidence type="ECO:0000313" key="4">
    <source>
        <dbReference type="Proteomes" id="UP000887578"/>
    </source>
</evidence>
<dbReference type="InterPro" id="IPR002433">
    <property type="entry name" value="Orn_de-COase"/>
</dbReference>
<evidence type="ECO:0000313" key="5">
    <source>
        <dbReference type="WBParaSite" id="PDA_v2.g1624.t1"/>
    </source>
</evidence>
<keyword evidence="4" id="KW-1185">Reference proteome</keyword>